<dbReference type="VEuPathDB" id="FungiDB:PHYBLDRAFT_140919"/>
<gene>
    <name evidence="2" type="ORF">PHYBLDRAFT_140919</name>
</gene>
<dbReference type="STRING" id="763407.A0A167Q0G5"/>
<proteinExistence type="predicted"/>
<keyword evidence="1" id="KW-0472">Membrane</keyword>
<name>A0A167Q0G5_PHYB8</name>
<keyword evidence="1" id="KW-0812">Transmembrane</keyword>
<evidence type="ECO:0000256" key="1">
    <source>
        <dbReference type="SAM" id="Phobius"/>
    </source>
</evidence>
<evidence type="ECO:0000313" key="3">
    <source>
        <dbReference type="Proteomes" id="UP000077315"/>
    </source>
</evidence>
<reference evidence="3" key="1">
    <citation type="submission" date="2015-06" db="EMBL/GenBank/DDBJ databases">
        <title>Expansion of signal transduction pathways in fungi by whole-genome duplication.</title>
        <authorList>
            <consortium name="DOE Joint Genome Institute"/>
            <person name="Corrochano L.M."/>
            <person name="Kuo A."/>
            <person name="Marcet-Houben M."/>
            <person name="Polaino S."/>
            <person name="Salamov A."/>
            <person name="Villalobos J.M."/>
            <person name="Alvarez M.I."/>
            <person name="Avalos J."/>
            <person name="Benito E.P."/>
            <person name="Benoit I."/>
            <person name="Burger G."/>
            <person name="Camino L.P."/>
            <person name="Canovas D."/>
            <person name="Cerda-Olmedo E."/>
            <person name="Cheng J.-F."/>
            <person name="Dominguez A."/>
            <person name="Elias M."/>
            <person name="Eslava A.P."/>
            <person name="Glaser F."/>
            <person name="Grimwood J."/>
            <person name="Gutierrez G."/>
            <person name="Heitman J."/>
            <person name="Henrissat B."/>
            <person name="Iturriaga E.A."/>
            <person name="Lang B.F."/>
            <person name="Lavin J.L."/>
            <person name="Lee S."/>
            <person name="Li W."/>
            <person name="Lindquist E."/>
            <person name="Lopez-Garcia S."/>
            <person name="Luque E.M."/>
            <person name="Marcos A.T."/>
            <person name="Martin J."/>
            <person name="McCluskey K."/>
            <person name="Medina H.R."/>
            <person name="Miralles-Duran A."/>
            <person name="Miyazaki A."/>
            <person name="Munoz-Torres E."/>
            <person name="Oguiza J.A."/>
            <person name="Ohm R."/>
            <person name="Olmedo M."/>
            <person name="Orejas M."/>
            <person name="Ortiz-Castellanos L."/>
            <person name="Pisabarro A.G."/>
            <person name="Rodriguez-Romero J."/>
            <person name="Ruiz-Herrera J."/>
            <person name="Ruiz-Vazquez R."/>
            <person name="Sanz C."/>
            <person name="Schackwitz W."/>
            <person name="Schmutz J."/>
            <person name="Shahriari M."/>
            <person name="Shelest E."/>
            <person name="Silva-Franco F."/>
            <person name="Soanes D."/>
            <person name="Syed K."/>
            <person name="Tagua V.G."/>
            <person name="Talbot N.J."/>
            <person name="Thon M."/>
            <person name="De vries R.P."/>
            <person name="Wiebenga A."/>
            <person name="Yadav J.S."/>
            <person name="Braun E.L."/>
            <person name="Baker S."/>
            <person name="Garre V."/>
            <person name="Horwitz B."/>
            <person name="Torres-Martinez S."/>
            <person name="Idnurm A."/>
            <person name="Herrera-Estrella A."/>
            <person name="Gabaldon T."/>
            <person name="Grigoriev I.V."/>
        </authorList>
    </citation>
    <scope>NUCLEOTIDE SEQUENCE [LARGE SCALE GENOMIC DNA]</scope>
    <source>
        <strain evidence="3">NRRL 1555(-)</strain>
    </source>
</reference>
<dbReference type="OrthoDB" id="2379842at2759"/>
<sequence>MKGDKSSKKRDLLDKLSESLDLIALKCITHQEVKNETNGYLEFAKENCKDQGKAASAFLEKKTKDKENWVNMYVYKHAHFGNCMSDCAESAHASLKHSLGTSSGKLKTVTLKVTKWYDELVADRKHRLMVESLGEGTKIVFDKVNAARLNDIRLKCKCLIQYNYLLPCYHTLAKFDTIPISCIPRRWRKNSLEGEIPPNINNIKPITPKFNYALELICKHFANAQSKQEQINIYQWIEKTLKQINAQKLKNLKGPTVVEAIKGRPKNTKRKMIALGHCINTEKEKITKKIKTEKEQKKQKISSAKEQKAIKNIINLGLLCDPTLLTNLTIAPKHISTIFSPEADGNCGYRAIAMEVYQDQEEWSKVKDKMLETFLKHQNNYYHGRMEHGNMPASNNPLIRSLQDKRSPLPQQHWFSTIDHPQLVANTFSRAVAVYWNTPIETGDCLFVPFATLPEKVEPIIIILDFFNLLAFACLISVQFVGNTPKSQL</sequence>
<keyword evidence="3" id="KW-1185">Reference proteome</keyword>
<dbReference type="RefSeq" id="XP_018296906.1">
    <property type="nucleotide sequence ID" value="XM_018430483.1"/>
</dbReference>
<dbReference type="GeneID" id="28991389"/>
<feature type="transmembrane region" description="Helical" evidence="1">
    <location>
        <begin position="460"/>
        <end position="481"/>
    </location>
</feature>
<keyword evidence="1" id="KW-1133">Transmembrane helix</keyword>
<protein>
    <submittedName>
        <fullName evidence="2">Uncharacterized protein</fullName>
    </submittedName>
</protein>
<organism evidence="2 3">
    <name type="scientific">Phycomyces blakesleeanus (strain ATCC 8743b / DSM 1359 / FGSC 10004 / NBRC 33097 / NRRL 1555)</name>
    <dbReference type="NCBI Taxonomy" id="763407"/>
    <lineage>
        <taxon>Eukaryota</taxon>
        <taxon>Fungi</taxon>
        <taxon>Fungi incertae sedis</taxon>
        <taxon>Mucoromycota</taxon>
        <taxon>Mucoromycotina</taxon>
        <taxon>Mucoromycetes</taxon>
        <taxon>Mucorales</taxon>
        <taxon>Phycomycetaceae</taxon>
        <taxon>Phycomyces</taxon>
    </lineage>
</organism>
<dbReference type="EMBL" id="KV440973">
    <property type="protein sequence ID" value="OAD78866.1"/>
    <property type="molecule type" value="Genomic_DNA"/>
</dbReference>
<dbReference type="AlphaFoldDB" id="A0A167Q0G5"/>
<accession>A0A167Q0G5</accession>
<dbReference type="InParanoid" id="A0A167Q0G5"/>
<evidence type="ECO:0000313" key="2">
    <source>
        <dbReference type="EMBL" id="OAD78866.1"/>
    </source>
</evidence>
<dbReference type="CDD" id="cd22744">
    <property type="entry name" value="OTU"/>
    <property type="match status" value="1"/>
</dbReference>
<dbReference type="Proteomes" id="UP000077315">
    <property type="component" value="Unassembled WGS sequence"/>
</dbReference>